<name>A0A423I6L4_9PSED</name>
<evidence type="ECO:0000313" key="2">
    <source>
        <dbReference type="EMBL" id="RON21009.1"/>
    </source>
</evidence>
<accession>A0A423I6L4</accession>
<dbReference type="EMBL" id="MOBK01000006">
    <property type="protein sequence ID" value="RON21009.1"/>
    <property type="molecule type" value="Genomic_DNA"/>
</dbReference>
<dbReference type="AlphaFoldDB" id="A0A423I6L4"/>
<dbReference type="InterPro" id="IPR025983">
    <property type="entry name" value="Cys_rich_CPCC"/>
</dbReference>
<proteinExistence type="predicted"/>
<evidence type="ECO:0000313" key="3">
    <source>
        <dbReference type="Proteomes" id="UP000285636"/>
    </source>
</evidence>
<gene>
    <name evidence="2" type="ORF">BK660_18400</name>
</gene>
<dbReference type="RefSeq" id="WP_123434587.1">
    <property type="nucleotide sequence ID" value="NZ_MOBK01000006.1"/>
</dbReference>
<reference evidence="2 3" key="1">
    <citation type="submission" date="2016-10" db="EMBL/GenBank/DDBJ databases">
        <title>Comparative genome analysis of multiple Pseudomonas spp. focuses on biocontrol and plant growth promoting traits.</title>
        <authorList>
            <person name="Tao X.-Y."/>
            <person name="Taylor C.G."/>
        </authorList>
    </citation>
    <scope>NUCLEOTIDE SEQUENCE [LARGE SCALE GENOMIC DNA]</scope>
    <source>
        <strain evidence="2 3">38D7</strain>
    </source>
</reference>
<comment type="caution">
    <text evidence="2">The sequence shown here is derived from an EMBL/GenBank/DDBJ whole genome shotgun (WGS) entry which is preliminary data.</text>
</comment>
<feature type="domain" description="Cysteine-rich CPCC" evidence="1">
    <location>
        <begin position="113"/>
        <end position="163"/>
    </location>
</feature>
<organism evidence="2 3">
    <name type="scientific">Pseudomonas brassicacearum</name>
    <dbReference type="NCBI Taxonomy" id="930166"/>
    <lineage>
        <taxon>Bacteria</taxon>
        <taxon>Pseudomonadati</taxon>
        <taxon>Pseudomonadota</taxon>
        <taxon>Gammaproteobacteria</taxon>
        <taxon>Pseudomonadales</taxon>
        <taxon>Pseudomonadaceae</taxon>
        <taxon>Pseudomonas</taxon>
    </lineage>
</organism>
<dbReference type="Pfam" id="PF14206">
    <property type="entry name" value="Cys_rich_CPCC"/>
    <property type="match status" value="1"/>
</dbReference>
<sequence>MQKTARSDAVYRLIQKALAALDNDARESLLLNWWGIDDSDEMFSLLSKEMQHLLITNDEPPSDVQNPLYDELLLIALRSEYKGVTNLYLSSQMKKMGFGEHQVLGLIELMEVCPCCGYRTLSSRANYDICDLCKWEDNGITDPEQYSGPNHMTLGEAKETFSKNMNVLPLDKWAI</sequence>
<protein>
    <recommendedName>
        <fullName evidence="1">Cysteine-rich CPCC domain-containing protein</fullName>
    </recommendedName>
</protein>
<dbReference type="Proteomes" id="UP000285636">
    <property type="component" value="Unassembled WGS sequence"/>
</dbReference>
<evidence type="ECO:0000259" key="1">
    <source>
        <dbReference type="Pfam" id="PF14206"/>
    </source>
</evidence>